<dbReference type="EMBL" id="FOGN01000001">
    <property type="protein sequence ID" value="SER57567.1"/>
    <property type="molecule type" value="Genomic_DNA"/>
</dbReference>
<accession>A0A1H9QAU8</accession>
<evidence type="ECO:0000313" key="1">
    <source>
        <dbReference type="EMBL" id="SER57567.1"/>
    </source>
</evidence>
<reference evidence="1 2" key="1">
    <citation type="submission" date="2016-10" db="EMBL/GenBank/DDBJ databases">
        <authorList>
            <person name="de Groot N.N."/>
        </authorList>
    </citation>
    <scope>NUCLEOTIDE SEQUENCE [LARGE SCALE GENOMIC DNA]</scope>
    <source>
        <strain evidence="1 2">DSM 22558</strain>
    </source>
</reference>
<protein>
    <submittedName>
        <fullName evidence="1">Uncharacterized protein</fullName>
    </submittedName>
</protein>
<sequence>MIDINQLDVFWPYIEPDLNFSREIAHESAE</sequence>
<dbReference type="Proteomes" id="UP000186904">
    <property type="component" value="Unassembled WGS sequence"/>
</dbReference>
<dbReference type="AlphaFoldDB" id="A0A1H9QAU8"/>
<evidence type="ECO:0000313" key="2">
    <source>
        <dbReference type="Proteomes" id="UP000186904"/>
    </source>
</evidence>
<organism evidence="1 2">
    <name type="scientific">Halopseudomonas bauzanensis</name>
    <dbReference type="NCBI Taxonomy" id="653930"/>
    <lineage>
        <taxon>Bacteria</taxon>
        <taxon>Pseudomonadati</taxon>
        <taxon>Pseudomonadota</taxon>
        <taxon>Gammaproteobacteria</taxon>
        <taxon>Pseudomonadales</taxon>
        <taxon>Pseudomonadaceae</taxon>
        <taxon>Halopseudomonas</taxon>
    </lineage>
</organism>
<gene>
    <name evidence="1" type="ORF">SAMN05216589_0955</name>
</gene>
<name>A0A1H9QAU8_9GAMM</name>
<proteinExistence type="predicted"/>